<sequence>MAIQLLLNGLAVGSVYALIATGFALIFSILKFSNFSHGALMTLSAFVGYFVSAGTGWSLIPVLIVSMLVGGLIGLFGEFVAFRRITKRNSATFYYFVSSITLGTFYESIVTIIVGAGYFVYPMFFSKPAIWIGNFVIQTSSVVMLGISAIVLIILVFVLQKTKMGRALRAVSYDRDTAYLMGIDVFKTISIAFFISGALGALAGVFLGIYNYTLTAQLGNLVVKGFIASVIGGLGSISGAVFGAVLLGLLETILIFFIGSGYAPVATFLIMILFLFIRPQGIAGKSVQEKA</sequence>
<evidence type="ECO:0000313" key="11">
    <source>
        <dbReference type="EMBL" id="SFO11010.1"/>
    </source>
</evidence>
<dbReference type="GO" id="GO:0015188">
    <property type="term" value="F:L-isoleucine transmembrane transporter activity"/>
    <property type="evidence" value="ECO:0007669"/>
    <property type="project" value="TreeGrafter"/>
</dbReference>
<evidence type="ECO:0000256" key="9">
    <source>
        <dbReference type="ARBA" id="ARBA00037998"/>
    </source>
</evidence>
<dbReference type="OrthoDB" id="9807115at2"/>
<proteinExistence type="inferred from homology"/>
<reference evidence="11 12" key="1">
    <citation type="submission" date="2016-10" db="EMBL/GenBank/DDBJ databases">
        <authorList>
            <person name="de Groot N.N."/>
        </authorList>
    </citation>
    <scope>NUCLEOTIDE SEQUENCE [LARGE SCALE GENOMIC DNA]</scope>
    <source>
        <strain evidence="11 12">DSM 1283</strain>
    </source>
</reference>
<feature type="transmembrane region" description="Helical" evidence="10">
    <location>
        <begin position="93"/>
        <end position="121"/>
    </location>
</feature>
<dbReference type="GO" id="GO:0015192">
    <property type="term" value="F:L-phenylalanine transmembrane transporter activity"/>
    <property type="evidence" value="ECO:0007669"/>
    <property type="project" value="TreeGrafter"/>
</dbReference>
<keyword evidence="12" id="KW-1185">Reference proteome</keyword>
<dbReference type="STRING" id="1527.SAMN04489757_10971"/>
<dbReference type="InterPro" id="IPR001851">
    <property type="entry name" value="ABC_transp_permease"/>
</dbReference>
<dbReference type="InterPro" id="IPR052157">
    <property type="entry name" value="BCAA_transport_permease"/>
</dbReference>
<dbReference type="CDD" id="cd06582">
    <property type="entry name" value="TM_PBP1_LivH_like"/>
    <property type="match status" value="1"/>
</dbReference>
<keyword evidence="4" id="KW-0997">Cell inner membrane</keyword>
<feature type="transmembrane region" description="Helical" evidence="10">
    <location>
        <begin position="254"/>
        <end position="277"/>
    </location>
</feature>
<dbReference type="Proteomes" id="UP000198806">
    <property type="component" value="Unassembled WGS sequence"/>
</dbReference>
<name>A0A1I5EHX4_9FIRM</name>
<keyword evidence="6" id="KW-0029">Amino-acid transport</keyword>
<dbReference type="PANTHER" id="PTHR11795">
    <property type="entry name" value="BRANCHED-CHAIN AMINO ACID TRANSPORT SYSTEM PERMEASE PROTEIN LIVH"/>
    <property type="match status" value="1"/>
</dbReference>
<keyword evidence="5 10" id="KW-0812">Transmembrane</keyword>
<evidence type="ECO:0000256" key="5">
    <source>
        <dbReference type="ARBA" id="ARBA00022692"/>
    </source>
</evidence>
<feature type="transmembrane region" description="Helical" evidence="10">
    <location>
        <begin position="141"/>
        <end position="159"/>
    </location>
</feature>
<comment type="subcellular location">
    <subcellularLocation>
        <location evidence="1">Cell membrane</location>
        <topology evidence="1">Multi-pass membrane protein</topology>
    </subcellularLocation>
</comment>
<dbReference type="EMBL" id="FOWD01000009">
    <property type="protein sequence ID" value="SFO11010.1"/>
    <property type="molecule type" value="Genomic_DNA"/>
</dbReference>
<dbReference type="GO" id="GO:0042941">
    <property type="term" value="P:D-alanine transmembrane transport"/>
    <property type="evidence" value="ECO:0007669"/>
    <property type="project" value="TreeGrafter"/>
</dbReference>
<dbReference type="GO" id="GO:0015808">
    <property type="term" value="P:L-alanine transport"/>
    <property type="evidence" value="ECO:0007669"/>
    <property type="project" value="TreeGrafter"/>
</dbReference>
<evidence type="ECO:0000256" key="1">
    <source>
        <dbReference type="ARBA" id="ARBA00004651"/>
    </source>
</evidence>
<evidence type="ECO:0000256" key="7">
    <source>
        <dbReference type="ARBA" id="ARBA00022989"/>
    </source>
</evidence>
<dbReference type="GO" id="GO:0015190">
    <property type="term" value="F:L-leucine transmembrane transporter activity"/>
    <property type="evidence" value="ECO:0007669"/>
    <property type="project" value="TreeGrafter"/>
</dbReference>
<dbReference type="GO" id="GO:0005886">
    <property type="term" value="C:plasma membrane"/>
    <property type="evidence" value="ECO:0007669"/>
    <property type="project" value="UniProtKB-SubCell"/>
</dbReference>
<keyword evidence="8 10" id="KW-0472">Membrane</keyword>
<feature type="transmembrane region" description="Helical" evidence="10">
    <location>
        <begin position="34"/>
        <end position="51"/>
    </location>
</feature>
<evidence type="ECO:0000256" key="4">
    <source>
        <dbReference type="ARBA" id="ARBA00022519"/>
    </source>
</evidence>
<dbReference type="RefSeq" id="WP_091685637.1">
    <property type="nucleotide sequence ID" value="NZ_BAABFM010000073.1"/>
</dbReference>
<dbReference type="PANTHER" id="PTHR11795:SF371">
    <property type="entry name" value="HIGH-AFFINITY BRANCHED-CHAIN AMINO ACID TRANSPORT SYSTEM PERMEASE PROTEIN LIVH"/>
    <property type="match status" value="1"/>
</dbReference>
<dbReference type="AlphaFoldDB" id="A0A1I5EHX4"/>
<evidence type="ECO:0000256" key="6">
    <source>
        <dbReference type="ARBA" id="ARBA00022970"/>
    </source>
</evidence>
<keyword evidence="3" id="KW-1003">Cell membrane</keyword>
<comment type="similarity">
    <text evidence="9">Belongs to the binding-protein-dependent transport system permease family. LivHM subfamily.</text>
</comment>
<evidence type="ECO:0000256" key="3">
    <source>
        <dbReference type="ARBA" id="ARBA00022475"/>
    </source>
</evidence>
<protein>
    <submittedName>
        <fullName evidence="11">Branched-chain amino acid transport system permease protein</fullName>
    </submittedName>
</protein>
<dbReference type="GO" id="GO:0005304">
    <property type="term" value="F:L-valine transmembrane transporter activity"/>
    <property type="evidence" value="ECO:0007669"/>
    <property type="project" value="TreeGrafter"/>
</dbReference>
<evidence type="ECO:0000256" key="8">
    <source>
        <dbReference type="ARBA" id="ARBA00023136"/>
    </source>
</evidence>
<evidence type="ECO:0000256" key="2">
    <source>
        <dbReference type="ARBA" id="ARBA00022448"/>
    </source>
</evidence>
<organism evidence="11 12">
    <name type="scientific">Anaerocolumna aminovalerica</name>
    <dbReference type="NCBI Taxonomy" id="1527"/>
    <lineage>
        <taxon>Bacteria</taxon>
        <taxon>Bacillati</taxon>
        <taxon>Bacillota</taxon>
        <taxon>Clostridia</taxon>
        <taxon>Lachnospirales</taxon>
        <taxon>Lachnospiraceae</taxon>
        <taxon>Anaerocolumna</taxon>
    </lineage>
</organism>
<accession>A0A1I5EHX4</accession>
<feature type="transmembrane region" description="Helical" evidence="10">
    <location>
        <begin position="57"/>
        <end position="81"/>
    </location>
</feature>
<keyword evidence="2" id="KW-0813">Transport</keyword>
<evidence type="ECO:0000313" key="12">
    <source>
        <dbReference type="Proteomes" id="UP000198806"/>
    </source>
</evidence>
<evidence type="ECO:0000256" key="10">
    <source>
        <dbReference type="SAM" id="Phobius"/>
    </source>
</evidence>
<feature type="transmembrane region" description="Helical" evidence="10">
    <location>
        <begin position="191"/>
        <end position="213"/>
    </location>
</feature>
<feature type="transmembrane region" description="Helical" evidence="10">
    <location>
        <begin position="6"/>
        <end position="27"/>
    </location>
</feature>
<feature type="transmembrane region" description="Helical" evidence="10">
    <location>
        <begin position="225"/>
        <end position="247"/>
    </location>
</feature>
<keyword evidence="7 10" id="KW-1133">Transmembrane helix</keyword>
<dbReference type="Pfam" id="PF02653">
    <property type="entry name" value="BPD_transp_2"/>
    <property type="match status" value="1"/>
</dbReference>
<gene>
    <name evidence="11" type="ORF">SAMN04489757_10971</name>
</gene>
<dbReference type="GO" id="GO:1903806">
    <property type="term" value="P:L-isoleucine import across plasma membrane"/>
    <property type="evidence" value="ECO:0007669"/>
    <property type="project" value="TreeGrafter"/>
</dbReference>